<organism evidence="2 3">
    <name type="scientific">Thermocatellispora tengchongensis</name>
    <dbReference type="NCBI Taxonomy" id="1073253"/>
    <lineage>
        <taxon>Bacteria</taxon>
        <taxon>Bacillati</taxon>
        <taxon>Actinomycetota</taxon>
        <taxon>Actinomycetes</taxon>
        <taxon>Streptosporangiales</taxon>
        <taxon>Streptosporangiaceae</taxon>
        <taxon>Thermocatellispora</taxon>
    </lineage>
</organism>
<sequence length="59" mass="6904">MRFLVVLNDEKQYSIWPAERELPAGWRAEGFEGEQEDCLAHIGRVWSDMRPRSARREAG</sequence>
<dbReference type="EMBL" id="JACHGN010000015">
    <property type="protein sequence ID" value="MBB5136741.1"/>
    <property type="molecule type" value="Genomic_DNA"/>
</dbReference>
<evidence type="ECO:0000259" key="1">
    <source>
        <dbReference type="SMART" id="SM00923"/>
    </source>
</evidence>
<dbReference type="Pfam" id="PF03621">
    <property type="entry name" value="MbtH"/>
    <property type="match status" value="1"/>
</dbReference>
<evidence type="ECO:0000313" key="3">
    <source>
        <dbReference type="Proteomes" id="UP000578449"/>
    </source>
</evidence>
<dbReference type="RefSeq" id="WP_185053615.1">
    <property type="nucleotide sequence ID" value="NZ_BAABIX010000008.1"/>
</dbReference>
<name>A0A840PFX6_9ACTN</name>
<evidence type="ECO:0000313" key="2">
    <source>
        <dbReference type="EMBL" id="MBB5136741.1"/>
    </source>
</evidence>
<gene>
    <name evidence="2" type="ORF">HNP84_006492</name>
</gene>
<dbReference type="PANTHER" id="PTHR38444">
    <property type="entry name" value="ENTEROBACTIN BIOSYNTHESIS PROTEIN YBDZ"/>
    <property type="match status" value="1"/>
</dbReference>
<dbReference type="InterPro" id="IPR037407">
    <property type="entry name" value="MLP_fam"/>
</dbReference>
<dbReference type="AlphaFoldDB" id="A0A840PFX6"/>
<dbReference type="Proteomes" id="UP000578449">
    <property type="component" value="Unassembled WGS sequence"/>
</dbReference>
<dbReference type="GO" id="GO:0019290">
    <property type="term" value="P:siderophore biosynthetic process"/>
    <property type="evidence" value="ECO:0007669"/>
    <property type="project" value="TreeGrafter"/>
</dbReference>
<protein>
    <submittedName>
        <fullName evidence="2">MbtH protein</fullName>
    </submittedName>
</protein>
<keyword evidence="3" id="KW-1185">Reference proteome</keyword>
<comment type="caution">
    <text evidence="2">The sequence shown here is derived from an EMBL/GenBank/DDBJ whole genome shotgun (WGS) entry which is preliminary data.</text>
</comment>
<dbReference type="PANTHER" id="PTHR38444:SF1">
    <property type="entry name" value="ENTEROBACTIN BIOSYNTHESIS PROTEIN YBDZ"/>
    <property type="match status" value="1"/>
</dbReference>
<accession>A0A840PFX6</accession>
<dbReference type="GO" id="GO:0005829">
    <property type="term" value="C:cytosol"/>
    <property type="evidence" value="ECO:0007669"/>
    <property type="project" value="TreeGrafter"/>
</dbReference>
<dbReference type="SUPFAM" id="SSF160582">
    <property type="entry name" value="MbtH-like"/>
    <property type="match status" value="1"/>
</dbReference>
<feature type="domain" description="MbtH-like" evidence="1">
    <location>
        <begin position="2"/>
        <end position="44"/>
    </location>
</feature>
<dbReference type="Gene3D" id="3.90.820.10">
    <property type="entry name" value="Structural Genomics, Unknown Function 30-nov-00 1gh9 Mol_id"/>
    <property type="match status" value="1"/>
</dbReference>
<proteinExistence type="predicted"/>
<dbReference type="SMART" id="SM00923">
    <property type="entry name" value="MbtH"/>
    <property type="match status" value="1"/>
</dbReference>
<dbReference type="InterPro" id="IPR005153">
    <property type="entry name" value="MbtH-like_dom"/>
</dbReference>
<reference evidence="2 3" key="1">
    <citation type="submission" date="2020-08" db="EMBL/GenBank/DDBJ databases">
        <title>Genomic Encyclopedia of Type Strains, Phase IV (KMG-IV): sequencing the most valuable type-strain genomes for metagenomic binning, comparative biology and taxonomic classification.</title>
        <authorList>
            <person name="Goeker M."/>
        </authorList>
    </citation>
    <scope>NUCLEOTIDE SEQUENCE [LARGE SCALE GENOMIC DNA]</scope>
    <source>
        <strain evidence="2 3">DSM 45615</strain>
    </source>
</reference>
<dbReference type="InterPro" id="IPR038020">
    <property type="entry name" value="MbtH-like_sf"/>
</dbReference>